<sequence length="150" mass="16613">MTQAIQIVAFLLLLALLFVAYRLWDLLGTLKRTIQGLEETRQQITVVVERANGVVDQVDAMLKERIEPALHTAQEAVEHVQSATRSVAESAASLRLMVARAEASASVGRLLAAGGTLAGALLQRRRQAAEKTKPEEEKSRKPKWRWFLGK</sequence>
<evidence type="ECO:0000313" key="3">
    <source>
        <dbReference type="Proteomes" id="UP000014227"/>
    </source>
</evidence>
<proteinExistence type="predicted"/>
<protein>
    <recommendedName>
        <fullName evidence="4">DUF948 domain-containing protein</fullName>
    </recommendedName>
</protein>
<dbReference type="STRING" id="454171.CP488_02174"/>
<feature type="compositionally biased region" description="Basic and acidic residues" evidence="1">
    <location>
        <begin position="127"/>
        <end position="139"/>
    </location>
</feature>
<dbReference type="Proteomes" id="UP000014227">
    <property type="component" value="Chromosome I"/>
</dbReference>
<keyword evidence="3" id="KW-1185">Reference proteome</keyword>
<reference evidence="3" key="1">
    <citation type="submission" date="2013-03" db="EMBL/GenBank/DDBJ databases">
        <title>Genome sequence of Chthonomonas calidirosea, the first sequenced genome from the Armatimonadetes phylum (formally candidate division OP10).</title>
        <authorList>
            <person name="Lee K.C.Y."/>
            <person name="Morgan X.C."/>
            <person name="Dunfield P.F."/>
            <person name="Tamas I."/>
            <person name="Houghton K.M."/>
            <person name="Vyssotski M."/>
            <person name="Ryan J.L.J."/>
            <person name="Lagutin K."/>
            <person name="McDonald I.R."/>
            <person name="Stott M.B."/>
        </authorList>
    </citation>
    <scope>NUCLEOTIDE SEQUENCE [LARGE SCALE GENOMIC DNA]</scope>
    <source>
        <strain evidence="3">DSM 23976 / ICMP 18418 / T49</strain>
    </source>
</reference>
<dbReference type="KEGG" id="ccz:CCALI_01920"/>
<dbReference type="EMBL" id="HF951689">
    <property type="protein sequence ID" value="CCW35728.1"/>
    <property type="molecule type" value="Genomic_DNA"/>
</dbReference>
<name>S0EVD6_CHTCT</name>
<evidence type="ECO:0000256" key="1">
    <source>
        <dbReference type="SAM" id="MobiDB-lite"/>
    </source>
</evidence>
<dbReference type="PATRIC" id="fig|1303518.3.peg.1976"/>
<dbReference type="RefSeq" id="WP_016483253.1">
    <property type="nucleotide sequence ID" value="NC_021487.1"/>
</dbReference>
<dbReference type="AlphaFoldDB" id="S0EVD6"/>
<gene>
    <name evidence="2" type="ORF">CCALI_01920</name>
</gene>
<evidence type="ECO:0000313" key="2">
    <source>
        <dbReference type="EMBL" id="CCW35728.1"/>
    </source>
</evidence>
<dbReference type="HOGENOM" id="CLU_1737301_0_0_0"/>
<evidence type="ECO:0008006" key="4">
    <source>
        <dbReference type="Google" id="ProtNLM"/>
    </source>
</evidence>
<accession>S0EVD6</accession>
<dbReference type="InParanoid" id="S0EVD6"/>
<organism evidence="2 3">
    <name type="scientific">Chthonomonas calidirosea (strain DSM 23976 / ICMP 18418 / T49)</name>
    <dbReference type="NCBI Taxonomy" id="1303518"/>
    <lineage>
        <taxon>Bacteria</taxon>
        <taxon>Bacillati</taxon>
        <taxon>Armatimonadota</taxon>
        <taxon>Chthonomonadia</taxon>
        <taxon>Chthonomonadales</taxon>
        <taxon>Chthonomonadaceae</taxon>
        <taxon>Chthonomonas</taxon>
    </lineage>
</organism>
<feature type="region of interest" description="Disordered" evidence="1">
    <location>
        <begin position="124"/>
        <end position="150"/>
    </location>
</feature>